<name>A0A814YNE4_9BILA</name>
<dbReference type="EMBL" id="CAJOAZ010000054">
    <property type="protein sequence ID" value="CAF3509320.1"/>
    <property type="molecule type" value="Genomic_DNA"/>
</dbReference>
<evidence type="ECO:0008006" key="5">
    <source>
        <dbReference type="Google" id="ProtNLM"/>
    </source>
</evidence>
<reference evidence="2" key="1">
    <citation type="submission" date="2021-02" db="EMBL/GenBank/DDBJ databases">
        <authorList>
            <person name="Nowell W R."/>
        </authorList>
    </citation>
    <scope>NUCLEOTIDE SEQUENCE</scope>
</reference>
<dbReference type="Proteomes" id="UP000663845">
    <property type="component" value="Unassembled WGS sequence"/>
</dbReference>
<dbReference type="AlphaFoldDB" id="A0A814YNE4"/>
<dbReference type="Proteomes" id="UP000663844">
    <property type="component" value="Unassembled WGS sequence"/>
</dbReference>
<organism evidence="2 4">
    <name type="scientific">Adineta steineri</name>
    <dbReference type="NCBI Taxonomy" id="433720"/>
    <lineage>
        <taxon>Eukaryota</taxon>
        <taxon>Metazoa</taxon>
        <taxon>Spiralia</taxon>
        <taxon>Gnathifera</taxon>
        <taxon>Rotifera</taxon>
        <taxon>Eurotatoria</taxon>
        <taxon>Bdelloidea</taxon>
        <taxon>Adinetida</taxon>
        <taxon>Adinetidae</taxon>
        <taxon>Adineta</taxon>
    </lineage>
</organism>
<evidence type="ECO:0000313" key="2">
    <source>
        <dbReference type="EMBL" id="CAF1231197.1"/>
    </source>
</evidence>
<evidence type="ECO:0000256" key="1">
    <source>
        <dbReference type="SAM" id="SignalP"/>
    </source>
</evidence>
<feature type="signal peptide" evidence="1">
    <location>
        <begin position="1"/>
        <end position="22"/>
    </location>
</feature>
<evidence type="ECO:0000313" key="4">
    <source>
        <dbReference type="Proteomes" id="UP000663845"/>
    </source>
</evidence>
<comment type="caution">
    <text evidence="2">The sequence shown here is derived from an EMBL/GenBank/DDBJ whole genome shotgun (WGS) entry which is preliminary data.</text>
</comment>
<feature type="chain" id="PRO_5036226584" description="Snake toxin/toxin-like domain-containing protein" evidence="1">
    <location>
        <begin position="23"/>
        <end position="119"/>
    </location>
</feature>
<protein>
    <recommendedName>
        <fullName evidence="5">Snake toxin/toxin-like domain-containing protein</fullName>
    </recommendedName>
</protein>
<proteinExistence type="predicted"/>
<gene>
    <name evidence="2" type="ORF">JYZ213_LOCUS28552</name>
    <name evidence="3" type="ORF">OXD698_LOCUS1780</name>
</gene>
<sequence length="119" mass="12372">MQMKQAAISTFLFLVLLPMVTSLTCYSCGPGGSCNDPFSSSGIGSITCSGSCMKTGTLGSISRTCSAACIASSSWISGTGISCCSDKDYCNGAWRSHDYSFALTGLMATLLVVLKIKCF</sequence>
<keyword evidence="1" id="KW-0732">Signal</keyword>
<evidence type="ECO:0000313" key="3">
    <source>
        <dbReference type="EMBL" id="CAF3509320.1"/>
    </source>
</evidence>
<dbReference type="EMBL" id="CAJNOG010000418">
    <property type="protein sequence ID" value="CAF1231197.1"/>
    <property type="molecule type" value="Genomic_DNA"/>
</dbReference>
<accession>A0A814YNE4</accession>